<evidence type="ECO:0000313" key="4">
    <source>
        <dbReference type="Proteomes" id="UP000033483"/>
    </source>
</evidence>
<dbReference type="OrthoDB" id="3556830at2759"/>
<dbReference type="InterPro" id="IPR020999">
    <property type="entry name" value="Chitin_synth_reg_RCR"/>
</dbReference>
<reference evidence="3 4" key="1">
    <citation type="submission" date="2015-03" db="EMBL/GenBank/DDBJ databases">
        <authorList>
            <person name="Radwan O."/>
            <person name="Al-Naeli F.A."/>
            <person name="Rendon G.A."/>
            <person name="Fields C."/>
        </authorList>
    </citation>
    <scope>NUCLEOTIDE SEQUENCE [LARGE SCALE GENOMIC DNA]</scope>
    <source>
        <strain evidence="3">CR-DP1</strain>
    </source>
</reference>
<evidence type="ECO:0000256" key="1">
    <source>
        <dbReference type="SAM" id="MobiDB-lite"/>
    </source>
</evidence>
<evidence type="ECO:0000256" key="2">
    <source>
        <dbReference type="SAM" id="Phobius"/>
    </source>
</evidence>
<protein>
    <recommendedName>
        <fullName evidence="5">Chitin synthesis regulation, resistance to congo red-domain-containing protein</fullName>
    </recommendedName>
</protein>
<feature type="compositionally biased region" description="Pro residues" evidence="1">
    <location>
        <begin position="151"/>
        <end position="160"/>
    </location>
</feature>
<dbReference type="Proteomes" id="UP000033483">
    <property type="component" value="Unassembled WGS sequence"/>
</dbReference>
<sequence length="160" mass="18113">MVAVNILEPRRYCYYTFSGYRCEPSRWDSWGRWVFLGVIIVAAILCFYVLACVNSRRRRSRGQQPIYGTGWMAPQPQQLPKYSQNPEPGHQRWNSQQPPPPPPPPPNGYYGPPPPGYSGQQDPNVPYQQSEGIQLQQPQQAYHGHTAENFAPPPGPPPGK</sequence>
<dbReference type="PANTHER" id="PTHR28187">
    <property type="entry name" value="PROTEIN RCR1-RELATED"/>
    <property type="match status" value="1"/>
</dbReference>
<gene>
    <name evidence="3" type="ORF">TD95_003483</name>
</gene>
<feature type="region of interest" description="Disordered" evidence="1">
    <location>
        <begin position="61"/>
        <end position="160"/>
    </location>
</feature>
<name>A0A0F4ZEY0_9PEZI</name>
<feature type="compositionally biased region" description="Polar residues" evidence="1">
    <location>
        <begin position="75"/>
        <end position="96"/>
    </location>
</feature>
<dbReference type="GO" id="GO:0016192">
    <property type="term" value="P:vesicle-mediated transport"/>
    <property type="evidence" value="ECO:0007669"/>
    <property type="project" value="TreeGrafter"/>
</dbReference>
<dbReference type="PANTHER" id="PTHR28187:SF1">
    <property type="entry name" value="PROTEIN RCR1-RELATED"/>
    <property type="match status" value="1"/>
</dbReference>
<keyword evidence="2" id="KW-1133">Transmembrane helix</keyword>
<feature type="transmembrane region" description="Helical" evidence="2">
    <location>
        <begin position="33"/>
        <end position="53"/>
    </location>
</feature>
<keyword evidence="4" id="KW-1185">Reference proteome</keyword>
<evidence type="ECO:0008006" key="5">
    <source>
        <dbReference type="Google" id="ProtNLM"/>
    </source>
</evidence>
<feature type="compositionally biased region" description="Polar residues" evidence="1">
    <location>
        <begin position="118"/>
        <end position="140"/>
    </location>
</feature>
<accession>A0A0F4ZEY0</accession>
<dbReference type="EMBL" id="LAEV01000968">
    <property type="protein sequence ID" value="KKA29134.1"/>
    <property type="molecule type" value="Genomic_DNA"/>
</dbReference>
<comment type="caution">
    <text evidence="3">The sequence shown here is derived from an EMBL/GenBank/DDBJ whole genome shotgun (WGS) entry which is preliminary data.</text>
</comment>
<keyword evidence="2" id="KW-0472">Membrane</keyword>
<evidence type="ECO:0000313" key="3">
    <source>
        <dbReference type="EMBL" id="KKA29134.1"/>
    </source>
</evidence>
<organism evidence="3 4">
    <name type="scientific">Thielaviopsis punctulata</name>
    <dbReference type="NCBI Taxonomy" id="72032"/>
    <lineage>
        <taxon>Eukaryota</taxon>
        <taxon>Fungi</taxon>
        <taxon>Dikarya</taxon>
        <taxon>Ascomycota</taxon>
        <taxon>Pezizomycotina</taxon>
        <taxon>Sordariomycetes</taxon>
        <taxon>Hypocreomycetidae</taxon>
        <taxon>Microascales</taxon>
        <taxon>Ceratocystidaceae</taxon>
        <taxon>Thielaviopsis</taxon>
    </lineage>
</organism>
<dbReference type="Pfam" id="PF12273">
    <property type="entry name" value="RCR"/>
    <property type="match status" value="1"/>
</dbReference>
<feature type="compositionally biased region" description="Pro residues" evidence="1">
    <location>
        <begin position="97"/>
        <end position="116"/>
    </location>
</feature>
<dbReference type="AlphaFoldDB" id="A0A0F4ZEY0"/>
<proteinExistence type="predicted"/>
<keyword evidence="2" id="KW-0812">Transmembrane</keyword>